<dbReference type="PROSITE" id="PS50977">
    <property type="entry name" value="HTH_TETR_2"/>
    <property type="match status" value="2"/>
</dbReference>
<protein>
    <submittedName>
        <fullName evidence="5">Unannotated protein</fullName>
    </submittedName>
</protein>
<dbReference type="InterPro" id="IPR050109">
    <property type="entry name" value="HTH-type_TetR-like_transc_reg"/>
</dbReference>
<dbReference type="PANTHER" id="PTHR30055">
    <property type="entry name" value="HTH-TYPE TRANSCRIPTIONAL REGULATOR RUTR"/>
    <property type="match status" value="1"/>
</dbReference>
<accession>A0A6J6NQ59</accession>
<reference evidence="5" key="1">
    <citation type="submission" date="2020-05" db="EMBL/GenBank/DDBJ databases">
        <authorList>
            <person name="Chiriac C."/>
            <person name="Salcher M."/>
            <person name="Ghai R."/>
            <person name="Kavagutti S V."/>
        </authorList>
    </citation>
    <scope>NUCLEOTIDE SEQUENCE</scope>
</reference>
<evidence type="ECO:0000256" key="1">
    <source>
        <dbReference type="ARBA" id="ARBA00023015"/>
    </source>
</evidence>
<feature type="domain" description="HTH tetR-type" evidence="4">
    <location>
        <begin position="195"/>
        <end position="255"/>
    </location>
</feature>
<feature type="domain" description="HTH tetR-type" evidence="4">
    <location>
        <begin position="11"/>
        <end position="71"/>
    </location>
</feature>
<dbReference type="InterPro" id="IPR009057">
    <property type="entry name" value="Homeodomain-like_sf"/>
</dbReference>
<evidence type="ECO:0000256" key="2">
    <source>
        <dbReference type="ARBA" id="ARBA00023125"/>
    </source>
</evidence>
<dbReference type="AlphaFoldDB" id="A0A6J6NQ59"/>
<sequence length="381" mass="41422">MARTVNPEAQKAAMAGLIDSGVAAIAKDGIDQISVQSISDGAKNSRPTFYSYFGDINGLLAEIWLAKADQWLELITNPEINPGALSPSDNILNRTMTEILATAHRIPEVDELVQPKMAKWWSGFDGKPEIVKQKAIWLFAERLGVTITDPVDPMVHQAEFVEAAFRMIPDNYPTLPKEVAKQQLPKVSEPSVEGESLETKLMQAAIGVIASSGVKSASMARVARRAQVSTGAVYPRFAKVDNLVESAFGEAVNKVVEQNFGLLVGSSFTAEDFGSFVMAGLLPDRQIWRNFRIEIHLGARTRPELSNRMAQNLRDTNAMVSTKLTAFPIPYLTTGPIPYLVHSVGIGLAVLQNAGIPVGSLDHRQISRAMTDVINASNPSK</sequence>
<keyword evidence="3" id="KW-0804">Transcription</keyword>
<keyword evidence="2" id="KW-0238">DNA-binding</keyword>
<keyword evidence="1" id="KW-0805">Transcription regulation</keyword>
<evidence type="ECO:0000256" key="3">
    <source>
        <dbReference type="ARBA" id="ARBA00023163"/>
    </source>
</evidence>
<dbReference type="GO" id="GO:0003700">
    <property type="term" value="F:DNA-binding transcription factor activity"/>
    <property type="evidence" value="ECO:0007669"/>
    <property type="project" value="TreeGrafter"/>
</dbReference>
<evidence type="ECO:0000313" key="5">
    <source>
        <dbReference type="EMBL" id="CAB4688487.1"/>
    </source>
</evidence>
<dbReference type="Pfam" id="PF00440">
    <property type="entry name" value="TetR_N"/>
    <property type="match status" value="2"/>
</dbReference>
<dbReference type="Gene3D" id="1.10.357.10">
    <property type="entry name" value="Tetracycline Repressor, domain 2"/>
    <property type="match status" value="2"/>
</dbReference>
<dbReference type="InterPro" id="IPR001647">
    <property type="entry name" value="HTH_TetR"/>
</dbReference>
<organism evidence="5">
    <name type="scientific">freshwater metagenome</name>
    <dbReference type="NCBI Taxonomy" id="449393"/>
    <lineage>
        <taxon>unclassified sequences</taxon>
        <taxon>metagenomes</taxon>
        <taxon>ecological metagenomes</taxon>
    </lineage>
</organism>
<proteinExistence type="predicted"/>
<dbReference type="SUPFAM" id="SSF46689">
    <property type="entry name" value="Homeodomain-like"/>
    <property type="match status" value="2"/>
</dbReference>
<name>A0A6J6NQ59_9ZZZZ</name>
<dbReference type="PANTHER" id="PTHR30055:SF234">
    <property type="entry name" value="HTH-TYPE TRANSCRIPTIONAL REGULATOR BETI"/>
    <property type="match status" value="1"/>
</dbReference>
<evidence type="ECO:0000259" key="4">
    <source>
        <dbReference type="PROSITE" id="PS50977"/>
    </source>
</evidence>
<dbReference type="EMBL" id="CAEZXL010000098">
    <property type="protein sequence ID" value="CAB4688487.1"/>
    <property type="molecule type" value="Genomic_DNA"/>
</dbReference>
<dbReference type="GO" id="GO:0000976">
    <property type="term" value="F:transcription cis-regulatory region binding"/>
    <property type="evidence" value="ECO:0007669"/>
    <property type="project" value="TreeGrafter"/>
</dbReference>
<gene>
    <name evidence="5" type="ORF">UFOPK2373_00650</name>
</gene>